<dbReference type="AlphaFoldDB" id="A0A6G6W9A9"/>
<dbReference type="InterPro" id="IPR052777">
    <property type="entry name" value="Acetyltransferase_Enz"/>
</dbReference>
<dbReference type="KEGG" id="nano:G5V58_03260"/>
<sequence>MEVRAAATAADLDEVRRLWRAFLVWQDERHAEHLDQLHAYFDPDAWEAELAGLPGRYAEAEGGALLLARADDGAAVGAVALRRSAQGVAEMKRMYVERRGVGAGRALGEAVVAEARRLGYARLVLDTGPLQAEAIGLYRSLGFEEVPAYWDAPEGLRQWLLFFSREL</sequence>
<feature type="domain" description="N-acetyltransferase" evidence="1">
    <location>
        <begin position="1"/>
        <end position="166"/>
    </location>
</feature>
<dbReference type="RefSeq" id="WP_165228725.1">
    <property type="nucleotide sequence ID" value="NZ_CP049257.1"/>
</dbReference>
<gene>
    <name evidence="2" type="ORF">G5V58_03260</name>
</gene>
<dbReference type="Proteomes" id="UP000502996">
    <property type="component" value="Chromosome"/>
</dbReference>
<dbReference type="InterPro" id="IPR016181">
    <property type="entry name" value="Acyl_CoA_acyltransferase"/>
</dbReference>
<keyword evidence="2" id="KW-0808">Transferase</keyword>
<dbReference type="Gene3D" id="3.40.630.30">
    <property type="match status" value="1"/>
</dbReference>
<dbReference type="PROSITE" id="PS51186">
    <property type="entry name" value="GNAT"/>
    <property type="match status" value="1"/>
</dbReference>
<dbReference type="SUPFAM" id="SSF55729">
    <property type="entry name" value="Acyl-CoA N-acyltransferases (Nat)"/>
    <property type="match status" value="1"/>
</dbReference>
<reference evidence="2 3" key="1">
    <citation type="submission" date="2020-02" db="EMBL/GenBank/DDBJ databases">
        <title>Full genome sequence of Nocardioides sp. R-3366.</title>
        <authorList>
            <person name="Im W.-T."/>
        </authorList>
    </citation>
    <scope>NUCLEOTIDE SEQUENCE [LARGE SCALE GENOMIC DNA]</scope>
    <source>
        <strain evidence="2 3">R-3366</strain>
    </source>
</reference>
<protein>
    <submittedName>
        <fullName evidence="2">GNAT family N-acetyltransferase</fullName>
    </submittedName>
</protein>
<evidence type="ECO:0000313" key="3">
    <source>
        <dbReference type="Proteomes" id="UP000502996"/>
    </source>
</evidence>
<accession>A0A6G6W9A9</accession>
<dbReference type="PANTHER" id="PTHR43305:SF1">
    <property type="entry name" value="FAMILY N-ACETYLTRANSFERASE, PUTATIVE (AFU_ORTHOLOGUE AFUA_2G01380)-RELATED"/>
    <property type="match status" value="1"/>
</dbReference>
<evidence type="ECO:0000259" key="1">
    <source>
        <dbReference type="PROSITE" id="PS51186"/>
    </source>
</evidence>
<dbReference type="EMBL" id="CP049257">
    <property type="protein sequence ID" value="QIG41928.1"/>
    <property type="molecule type" value="Genomic_DNA"/>
</dbReference>
<name>A0A6G6W9A9_9ACTN</name>
<dbReference type="Pfam" id="PF00583">
    <property type="entry name" value="Acetyltransf_1"/>
    <property type="match status" value="1"/>
</dbReference>
<keyword evidence="3" id="KW-1185">Reference proteome</keyword>
<evidence type="ECO:0000313" key="2">
    <source>
        <dbReference type="EMBL" id="QIG41928.1"/>
    </source>
</evidence>
<organism evidence="2 3">
    <name type="scientific">Nocardioides anomalus</name>
    <dbReference type="NCBI Taxonomy" id="2712223"/>
    <lineage>
        <taxon>Bacteria</taxon>
        <taxon>Bacillati</taxon>
        <taxon>Actinomycetota</taxon>
        <taxon>Actinomycetes</taxon>
        <taxon>Propionibacteriales</taxon>
        <taxon>Nocardioidaceae</taxon>
        <taxon>Nocardioides</taxon>
    </lineage>
</organism>
<dbReference type="InterPro" id="IPR000182">
    <property type="entry name" value="GNAT_dom"/>
</dbReference>
<dbReference type="GO" id="GO:0016747">
    <property type="term" value="F:acyltransferase activity, transferring groups other than amino-acyl groups"/>
    <property type="evidence" value="ECO:0007669"/>
    <property type="project" value="InterPro"/>
</dbReference>
<dbReference type="PANTHER" id="PTHR43305">
    <property type="entry name" value="FAMILY N-ACETYLTRANSFERASE, PUTATIVE (AFU_ORTHOLOGUE AFUA_2G01380)-RELATED"/>
    <property type="match status" value="1"/>
</dbReference>
<proteinExistence type="predicted"/>
<dbReference type="CDD" id="cd04301">
    <property type="entry name" value="NAT_SF"/>
    <property type="match status" value="1"/>
</dbReference>